<reference evidence="2" key="1">
    <citation type="submission" date="2020-08" db="EMBL/GenBank/DDBJ databases">
        <title>Multicomponent nature underlies the extraordinary mechanical properties of spider dragline silk.</title>
        <authorList>
            <person name="Kono N."/>
            <person name="Nakamura H."/>
            <person name="Mori M."/>
            <person name="Yoshida Y."/>
            <person name="Ohtoshi R."/>
            <person name="Malay A.D."/>
            <person name="Moran D.A.P."/>
            <person name="Tomita M."/>
            <person name="Numata K."/>
            <person name="Arakawa K."/>
        </authorList>
    </citation>
    <scope>NUCLEOTIDE SEQUENCE</scope>
</reference>
<feature type="region of interest" description="Disordered" evidence="1">
    <location>
        <begin position="1"/>
        <end position="27"/>
    </location>
</feature>
<organism evidence="2 3">
    <name type="scientific">Trichonephila clavipes</name>
    <name type="common">Golden silk orbweaver</name>
    <name type="synonym">Nephila clavipes</name>
    <dbReference type="NCBI Taxonomy" id="2585209"/>
    <lineage>
        <taxon>Eukaryota</taxon>
        <taxon>Metazoa</taxon>
        <taxon>Ecdysozoa</taxon>
        <taxon>Arthropoda</taxon>
        <taxon>Chelicerata</taxon>
        <taxon>Arachnida</taxon>
        <taxon>Araneae</taxon>
        <taxon>Araneomorphae</taxon>
        <taxon>Entelegynae</taxon>
        <taxon>Araneoidea</taxon>
        <taxon>Nephilidae</taxon>
        <taxon>Trichonephila</taxon>
    </lineage>
</organism>
<proteinExistence type="predicted"/>
<evidence type="ECO:0000256" key="1">
    <source>
        <dbReference type="SAM" id="MobiDB-lite"/>
    </source>
</evidence>
<evidence type="ECO:0000313" key="3">
    <source>
        <dbReference type="Proteomes" id="UP000887159"/>
    </source>
</evidence>
<feature type="region of interest" description="Disordered" evidence="1">
    <location>
        <begin position="93"/>
        <end position="147"/>
    </location>
</feature>
<dbReference type="EMBL" id="BMAU01021245">
    <property type="protein sequence ID" value="GFY04660.1"/>
    <property type="molecule type" value="Genomic_DNA"/>
</dbReference>
<gene>
    <name evidence="2" type="ORF">TNCV_419161</name>
</gene>
<feature type="compositionally biased region" description="Polar residues" evidence="1">
    <location>
        <begin position="111"/>
        <end position="127"/>
    </location>
</feature>
<accession>A0A8X6S4W9</accession>
<comment type="caution">
    <text evidence="2">The sequence shown here is derived from an EMBL/GenBank/DDBJ whole genome shotgun (WGS) entry which is preliminary data.</text>
</comment>
<feature type="compositionally biased region" description="Basic and acidic residues" evidence="1">
    <location>
        <begin position="135"/>
        <end position="147"/>
    </location>
</feature>
<name>A0A8X6S4W9_TRICX</name>
<dbReference type="AlphaFoldDB" id="A0A8X6S4W9"/>
<evidence type="ECO:0000313" key="2">
    <source>
        <dbReference type="EMBL" id="GFY04660.1"/>
    </source>
</evidence>
<protein>
    <submittedName>
        <fullName evidence="2">Uncharacterized protein</fullName>
    </submittedName>
</protein>
<keyword evidence="3" id="KW-1185">Reference proteome</keyword>
<dbReference type="Proteomes" id="UP000887159">
    <property type="component" value="Unassembled WGS sequence"/>
</dbReference>
<sequence length="147" mass="16439">MTLNHIGMQGPKCRRCRSKEAQKKNRNSSTFMGQINILLKGVQNYDQKSSEKPDSGAARNLLRLGICLFFIVTRGTLGFCETHFEDHRFKANKQKQQTMPNLEMRGRQKASDVNSTCELKSMTSPVGSSPADLAKCIEKSSPRGEIS</sequence>